<proteinExistence type="predicted"/>
<dbReference type="Proteomes" id="UP000282818">
    <property type="component" value="Unassembled WGS sequence"/>
</dbReference>
<dbReference type="RefSeq" id="WP_127693621.1">
    <property type="nucleotide sequence ID" value="NZ_SACQ01000002.1"/>
</dbReference>
<dbReference type="AlphaFoldDB" id="A0A437QB17"/>
<evidence type="ECO:0008006" key="9">
    <source>
        <dbReference type="Google" id="ProtNLM"/>
    </source>
</evidence>
<protein>
    <recommendedName>
        <fullName evidence="9">F0F1 ATP synthase subunit I</fullName>
    </recommendedName>
</protein>
<dbReference type="InterPro" id="IPR005598">
    <property type="entry name" value="ATP_synth_I"/>
</dbReference>
<accession>A0A437QB17</accession>
<keyword evidence="4 6" id="KW-1133">Transmembrane helix</keyword>
<evidence type="ECO:0000256" key="2">
    <source>
        <dbReference type="ARBA" id="ARBA00022475"/>
    </source>
</evidence>
<evidence type="ECO:0000313" key="7">
    <source>
        <dbReference type="EMBL" id="RVU31762.1"/>
    </source>
</evidence>
<evidence type="ECO:0000256" key="1">
    <source>
        <dbReference type="ARBA" id="ARBA00004651"/>
    </source>
</evidence>
<sequence>MSNSSPGGKFTRLTRKKVTRIFQIQTVFTLCVALISLLHSVTAGYSALLGGVTYLVPNAYFAWRVLSRSSDTPRGVLADMYIGEIWKMVITIACFAAVFILVQPLSPFPLFLTFVLLQILNWYLQMKVDDRFLKL</sequence>
<reference evidence="7 8" key="1">
    <citation type="submission" date="2019-01" db="EMBL/GenBank/DDBJ databases">
        <authorList>
            <person name="Chen W.-M."/>
        </authorList>
    </citation>
    <scope>NUCLEOTIDE SEQUENCE [LARGE SCALE GENOMIC DNA]</scope>
    <source>
        <strain evidence="7 8">HPM-16</strain>
    </source>
</reference>
<feature type="transmembrane region" description="Helical" evidence="6">
    <location>
        <begin position="84"/>
        <end position="102"/>
    </location>
</feature>
<evidence type="ECO:0000256" key="4">
    <source>
        <dbReference type="ARBA" id="ARBA00022989"/>
    </source>
</evidence>
<keyword evidence="2" id="KW-1003">Cell membrane</keyword>
<feature type="transmembrane region" description="Helical" evidence="6">
    <location>
        <begin position="108"/>
        <end position="124"/>
    </location>
</feature>
<organism evidence="7 8">
    <name type="scientific">Neptunomonas marina</name>
    <dbReference type="NCBI Taxonomy" id="1815562"/>
    <lineage>
        <taxon>Bacteria</taxon>
        <taxon>Pseudomonadati</taxon>
        <taxon>Pseudomonadota</taxon>
        <taxon>Gammaproteobacteria</taxon>
        <taxon>Oceanospirillales</taxon>
        <taxon>Oceanospirillaceae</taxon>
        <taxon>Neptunomonas</taxon>
    </lineage>
</organism>
<gene>
    <name evidence="7" type="ORF">EOE65_07220</name>
</gene>
<keyword evidence="5 6" id="KW-0472">Membrane</keyword>
<dbReference type="GO" id="GO:0005886">
    <property type="term" value="C:plasma membrane"/>
    <property type="evidence" value="ECO:0007669"/>
    <property type="project" value="UniProtKB-SubCell"/>
</dbReference>
<evidence type="ECO:0000256" key="5">
    <source>
        <dbReference type="ARBA" id="ARBA00023136"/>
    </source>
</evidence>
<dbReference type="EMBL" id="SACQ01000002">
    <property type="protein sequence ID" value="RVU31762.1"/>
    <property type="molecule type" value="Genomic_DNA"/>
</dbReference>
<evidence type="ECO:0000256" key="3">
    <source>
        <dbReference type="ARBA" id="ARBA00022692"/>
    </source>
</evidence>
<feature type="transmembrane region" description="Helical" evidence="6">
    <location>
        <begin position="45"/>
        <end position="63"/>
    </location>
</feature>
<comment type="caution">
    <text evidence="7">The sequence shown here is derived from an EMBL/GenBank/DDBJ whole genome shotgun (WGS) entry which is preliminary data.</text>
</comment>
<dbReference type="Pfam" id="PF03899">
    <property type="entry name" value="ATP-synt_I"/>
    <property type="match status" value="1"/>
</dbReference>
<keyword evidence="3 6" id="KW-0812">Transmembrane</keyword>
<comment type="subcellular location">
    <subcellularLocation>
        <location evidence="1">Cell membrane</location>
        <topology evidence="1">Multi-pass membrane protein</topology>
    </subcellularLocation>
</comment>
<feature type="transmembrane region" description="Helical" evidence="6">
    <location>
        <begin position="21"/>
        <end position="39"/>
    </location>
</feature>
<evidence type="ECO:0000313" key="8">
    <source>
        <dbReference type="Proteomes" id="UP000282818"/>
    </source>
</evidence>
<name>A0A437QB17_9GAMM</name>
<evidence type="ECO:0000256" key="6">
    <source>
        <dbReference type="SAM" id="Phobius"/>
    </source>
</evidence>
<keyword evidence="8" id="KW-1185">Reference proteome</keyword>